<feature type="region of interest" description="Disordered" evidence="1">
    <location>
        <begin position="53"/>
        <end position="171"/>
    </location>
</feature>
<feature type="compositionally biased region" description="Polar residues" evidence="1">
    <location>
        <begin position="73"/>
        <end position="82"/>
    </location>
</feature>
<feature type="compositionally biased region" description="Basic and acidic residues" evidence="1">
    <location>
        <begin position="91"/>
        <end position="110"/>
    </location>
</feature>
<dbReference type="AlphaFoldDB" id="A0A9W4SW55"/>
<gene>
    <name evidence="2" type="ORF">FWILDA_LOCUS10003</name>
</gene>
<name>A0A9W4SW55_9GLOM</name>
<dbReference type="Proteomes" id="UP001153678">
    <property type="component" value="Unassembled WGS sequence"/>
</dbReference>
<evidence type="ECO:0000313" key="3">
    <source>
        <dbReference type="Proteomes" id="UP001153678"/>
    </source>
</evidence>
<comment type="caution">
    <text evidence="2">The sequence shown here is derived from an EMBL/GenBank/DDBJ whole genome shotgun (WGS) entry which is preliminary data.</text>
</comment>
<dbReference type="OrthoDB" id="2162316at2759"/>
<evidence type="ECO:0000313" key="2">
    <source>
        <dbReference type="EMBL" id="CAI2181275.1"/>
    </source>
</evidence>
<organism evidence="2 3">
    <name type="scientific">Funneliformis geosporum</name>
    <dbReference type="NCBI Taxonomy" id="1117311"/>
    <lineage>
        <taxon>Eukaryota</taxon>
        <taxon>Fungi</taxon>
        <taxon>Fungi incertae sedis</taxon>
        <taxon>Mucoromycota</taxon>
        <taxon>Glomeromycotina</taxon>
        <taxon>Glomeromycetes</taxon>
        <taxon>Glomerales</taxon>
        <taxon>Glomeraceae</taxon>
        <taxon>Funneliformis</taxon>
    </lineage>
</organism>
<keyword evidence="3" id="KW-1185">Reference proteome</keyword>
<dbReference type="EMBL" id="CAMKVN010002476">
    <property type="protein sequence ID" value="CAI2181275.1"/>
    <property type="molecule type" value="Genomic_DNA"/>
</dbReference>
<sequence>MANTERGGSIREYIDARKKGGMTWDEFRKLKSEVDGPQFSEYELVQYRQQLDDERDAKLKGERHGSHTRGSKSHSPIRNINFSEDGYYEDYENRKIDEEDVLDVEKERQDRHSKRKERSSSIEPGAYESSEELEDKKKHKHRHKVQEEEHTGDTPVRLSEFLKHGSSSSDE</sequence>
<proteinExistence type="predicted"/>
<reference evidence="2" key="1">
    <citation type="submission" date="2022-08" db="EMBL/GenBank/DDBJ databases">
        <authorList>
            <person name="Kallberg Y."/>
            <person name="Tangrot J."/>
            <person name="Rosling A."/>
        </authorList>
    </citation>
    <scope>NUCLEOTIDE SEQUENCE</scope>
    <source>
        <strain evidence="2">Wild A</strain>
    </source>
</reference>
<protein>
    <submittedName>
        <fullName evidence="2">3861_t:CDS:1</fullName>
    </submittedName>
</protein>
<evidence type="ECO:0000256" key="1">
    <source>
        <dbReference type="SAM" id="MobiDB-lite"/>
    </source>
</evidence>
<feature type="compositionally biased region" description="Basic and acidic residues" evidence="1">
    <location>
        <begin position="53"/>
        <end position="65"/>
    </location>
</feature>
<accession>A0A9W4SW55</accession>